<proteinExistence type="predicted"/>
<sequence length="546" mass="60164">MSVQRLEAKCVELVARRYDRYASALERAGAAPQVWDALWECMVRRNLLAVGSAERWDFGPLLRHHLRPVVSQEGGEVMALDVSGDASGARAAPLTLFAWLAEQITVGSVADKELATLLAGLSELRGLEVESAVPITDDGLLPFFNDSSLASRLTTLRLNRNATLAGATLRRLVEACANLRELTLTHFGCMEHITSELVHTIAHAPLHTTLTSLWLNDCSLVTDEGMGMQIQGECFLHLSPQNAGAKLRRLDFNNCPLPRPTFMYIASVCTNLQTLGLSNSPTPIDKEALTYLLQQCPHLKDLSATLATSDTLTCFERENQLRYLYLMLLPTEVGIGQAFDDEHVRSLALGCPRLESLDLCKVSDSALWLLTSKLPSLRTLSLYIDRASDQCRTELPTPVCLDLESLRLSCSSINGAQMHHLLSTLASSDDSADMGYRRGLKELHLTSCPNADDEVLGWVSLCCAAALRKLALYACPIGDRAMEVLARCFVLESLSFKKCDQVSPAAASRLVRLRRDSLLQVFFPQGPHFRKETLALVKDLPHLRIA</sequence>
<dbReference type="Gene3D" id="3.80.10.10">
    <property type="entry name" value="Ribonuclease Inhibitor"/>
    <property type="match status" value="3"/>
</dbReference>
<dbReference type="PANTHER" id="PTHR13318:SF190">
    <property type="entry name" value="PARTNER OF PAIRED, ISOFORM B"/>
    <property type="match status" value="1"/>
</dbReference>
<dbReference type="PANTHER" id="PTHR13318">
    <property type="entry name" value="PARTNER OF PAIRED, ISOFORM B-RELATED"/>
    <property type="match status" value="1"/>
</dbReference>
<dbReference type="VEuPathDB" id="AmoebaDB:ACA1_061460"/>
<keyword evidence="2" id="KW-1185">Reference proteome</keyword>
<protein>
    <submittedName>
        <fullName evidence="1">Leucine rich repeat domain containing protein</fullName>
    </submittedName>
</protein>
<organism evidence="1 2">
    <name type="scientific">Acanthamoeba castellanii (strain ATCC 30010 / Neff)</name>
    <dbReference type="NCBI Taxonomy" id="1257118"/>
    <lineage>
        <taxon>Eukaryota</taxon>
        <taxon>Amoebozoa</taxon>
        <taxon>Discosea</taxon>
        <taxon>Longamoebia</taxon>
        <taxon>Centramoebida</taxon>
        <taxon>Acanthamoebidae</taxon>
        <taxon>Acanthamoeba</taxon>
    </lineage>
</organism>
<dbReference type="Proteomes" id="UP000011083">
    <property type="component" value="Unassembled WGS sequence"/>
</dbReference>
<reference evidence="1 2" key="1">
    <citation type="journal article" date="2013" name="Genome Biol.">
        <title>Genome of Acanthamoeba castellanii highlights extensive lateral gene transfer and early evolution of tyrosine kinase signaling.</title>
        <authorList>
            <person name="Clarke M."/>
            <person name="Lohan A.J."/>
            <person name="Liu B."/>
            <person name="Lagkouvardos I."/>
            <person name="Roy S."/>
            <person name="Zafar N."/>
            <person name="Bertelli C."/>
            <person name="Schilde C."/>
            <person name="Kianianmomeni A."/>
            <person name="Burglin T.R."/>
            <person name="Frech C."/>
            <person name="Turcotte B."/>
            <person name="Kopec K.O."/>
            <person name="Synnott J.M."/>
            <person name="Choo C."/>
            <person name="Paponov I."/>
            <person name="Finkler A."/>
            <person name="Soon Heng Tan C."/>
            <person name="Hutchins A.P."/>
            <person name="Weinmeier T."/>
            <person name="Rattei T."/>
            <person name="Chu J.S."/>
            <person name="Gimenez G."/>
            <person name="Irimia M."/>
            <person name="Rigden D.J."/>
            <person name="Fitzpatrick D.A."/>
            <person name="Lorenzo-Morales J."/>
            <person name="Bateman A."/>
            <person name="Chiu C.H."/>
            <person name="Tang P."/>
            <person name="Hegemann P."/>
            <person name="Fromm H."/>
            <person name="Raoult D."/>
            <person name="Greub G."/>
            <person name="Miranda-Saavedra D."/>
            <person name="Chen N."/>
            <person name="Nash P."/>
            <person name="Ginger M.L."/>
            <person name="Horn M."/>
            <person name="Schaap P."/>
            <person name="Caler L."/>
            <person name="Loftus B."/>
        </authorList>
    </citation>
    <scope>NUCLEOTIDE SEQUENCE [LARGE SCALE GENOMIC DNA]</scope>
    <source>
        <strain evidence="1 2">Neff</strain>
    </source>
</reference>
<gene>
    <name evidence="1" type="ORF">ACA1_061460</name>
</gene>
<dbReference type="STRING" id="1257118.L8GZ73"/>
<evidence type="ECO:0000313" key="2">
    <source>
        <dbReference type="Proteomes" id="UP000011083"/>
    </source>
</evidence>
<accession>L8GZ73</accession>
<name>L8GZ73_ACACF</name>
<dbReference type="GO" id="GO:0019005">
    <property type="term" value="C:SCF ubiquitin ligase complex"/>
    <property type="evidence" value="ECO:0007669"/>
    <property type="project" value="TreeGrafter"/>
</dbReference>
<dbReference type="RefSeq" id="XP_004339419.1">
    <property type="nucleotide sequence ID" value="XM_004339371.1"/>
</dbReference>
<dbReference type="AlphaFoldDB" id="L8GZ73"/>
<dbReference type="InterPro" id="IPR032675">
    <property type="entry name" value="LRR_dom_sf"/>
</dbReference>
<dbReference type="SMART" id="SM00367">
    <property type="entry name" value="LRR_CC"/>
    <property type="match status" value="4"/>
</dbReference>
<evidence type="ECO:0000313" key="1">
    <source>
        <dbReference type="EMBL" id="ELR17406.1"/>
    </source>
</evidence>
<dbReference type="SUPFAM" id="SSF52047">
    <property type="entry name" value="RNI-like"/>
    <property type="match status" value="1"/>
</dbReference>
<dbReference type="GO" id="GO:0031146">
    <property type="term" value="P:SCF-dependent proteasomal ubiquitin-dependent protein catabolic process"/>
    <property type="evidence" value="ECO:0007669"/>
    <property type="project" value="TreeGrafter"/>
</dbReference>
<dbReference type="GeneID" id="14918477"/>
<dbReference type="EMBL" id="KB007974">
    <property type="protein sequence ID" value="ELR17406.1"/>
    <property type="molecule type" value="Genomic_DNA"/>
</dbReference>
<dbReference type="InterPro" id="IPR006553">
    <property type="entry name" value="Leu-rich_rpt_Cys-con_subtyp"/>
</dbReference>
<dbReference type="KEGG" id="acan:ACA1_061460"/>